<dbReference type="HOGENOM" id="CLU_2530520_0_0_1"/>
<reference evidence="2" key="1">
    <citation type="journal article" date="2013" name="Science">
        <title>The Amborella genome and the evolution of flowering plants.</title>
        <authorList>
            <consortium name="Amborella Genome Project"/>
        </authorList>
    </citation>
    <scope>NUCLEOTIDE SEQUENCE [LARGE SCALE GENOMIC DNA]</scope>
</reference>
<dbReference type="EMBL" id="KI394805">
    <property type="protein sequence ID" value="ERN00814.1"/>
    <property type="molecule type" value="Genomic_DNA"/>
</dbReference>
<protein>
    <submittedName>
        <fullName evidence="1">Uncharacterized protein</fullName>
    </submittedName>
</protein>
<dbReference type="Proteomes" id="UP000017836">
    <property type="component" value="Unassembled WGS sequence"/>
</dbReference>
<sequence length="84" mass="9589">MAAEAIGQKSQDTHWFSIDCGCRCSIDCGYRDYREEILNLKVQSIVAAVGQDTRHFIKRHSQMLNMYPAPKLSRLVRESEAASR</sequence>
<evidence type="ECO:0000313" key="2">
    <source>
        <dbReference type="Proteomes" id="UP000017836"/>
    </source>
</evidence>
<name>W1NZN1_AMBTC</name>
<organism evidence="1 2">
    <name type="scientific">Amborella trichopoda</name>
    <dbReference type="NCBI Taxonomy" id="13333"/>
    <lineage>
        <taxon>Eukaryota</taxon>
        <taxon>Viridiplantae</taxon>
        <taxon>Streptophyta</taxon>
        <taxon>Embryophyta</taxon>
        <taxon>Tracheophyta</taxon>
        <taxon>Spermatophyta</taxon>
        <taxon>Magnoliopsida</taxon>
        <taxon>Amborellales</taxon>
        <taxon>Amborellaceae</taxon>
        <taxon>Amborella</taxon>
    </lineage>
</organism>
<keyword evidence="2" id="KW-1185">Reference proteome</keyword>
<proteinExistence type="predicted"/>
<evidence type="ECO:0000313" key="1">
    <source>
        <dbReference type="EMBL" id="ERN00814.1"/>
    </source>
</evidence>
<dbReference type="Gramene" id="ERN00814">
    <property type="protein sequence ID" value="ERN00814"/>
    <property type="gene ID" value="AMTR_s00103p00038400"/>
</dbReference>
<gene>
    <name evidence="1" type="ORF">AMTR_s00103p00038400</name>
</gene>
<accession>W1NZN1</accession>
<dbReference type="AlphaFoldDB" id="W1NZN1"/>